<dbReference type="OrthoDB" id="10264870at2759"/>
<accession>A0A1Y1UQH8</accession>
<evidence type="ECO:0000313" key="6">
    <source>
        <dbReference type="EMBL" id="ORX40222.1"/>
    </source>
</evidence>
<dbReference type="GO" id="GO:0006357">
    <property type="term" value="P:regulation of transcription by RNA polymerase II"/>
    <property type="evidence" value="ECO:0007669"/>
    <property type="project" value="TreeGrafter"/>
</dbReference>
<dbReference type="FunCoup" id="A0A1Y1UQH8">
    <property type="interactions" value="27"/>
</dbReference>
<protein>
    <submittedName>
        <fullName evidence="6">Transcriptional regulator of RNA polII, SAGA, subunit-domain-containing protein</fullName>
    </submittedName>
</protein>
<evidence type="ECO:0000256" key="4">
    <source>
        <dbReference type="ARBA" id="ARBA00023242"/>
    </source>
</evidence>
<feature type="compositionally biased region" description="Basic and acidic residues" evidence="5">
    <location>
        <begin position="1"/>
        <end position="12"/>
    </location>
</feature>
<feature type="region of interest" description="Disordered" evidence="5">
    <location>
        <begin position="178"/>
        <end position="204"/>
    </location>
</feature>
<comment type="subcellular location">
    <subcellularLocation>
        <location evidence="1">Nucleus</location>
    </subcellularLocation>
</comment>
<dbReference type="STRING" id="4999.A0A1Y1UQH8"/>
<evidence type="ECO:0000256" key="1">
    <source>
        <dbReference type="ARBA" id="ARBA00004123"/>
    </source>
</evidence>
<keyword evidence="3" id="KW-0804">Transcription</keyword>
<organism evidence="6 7">
    <name type="scientific">Kockovaella imperatae</name>
    <dbReference type="NCBI Taxonomy" id="4999"/>
    <lineage>
        <taxon>Eukaryota</taxon>
        <taxon>Fungi</taxon>
        <taxon>Dikarya</taxon>
        <taxon>Basidiomycota</taxon>
        <taxon>Agaricomycotina</taxon>
        <taxon>Tremellomycetes</taxon>
        <taxon>Tremellales</taxon>
        <taxon>Cuniculitremaceae</taxon>
        <taxon>Kockovaella</taxon>
    </lineage>
</organism>
<feature type="region of interest" description="Disordered" evidence="5">
    <location>
        <begin position="1"/>
        <end position="49"/>
    </location>
</feature>
<reference evidence="6 7" key="1">
    <citation type="submission" date="2017-03" db="EMBL/GenBank/DDBJ databases">
        <title>Widespread Adenine N6-methylation of Active Genes in Fungi.</title>
        <authorList>
            <consortium name="DOE Joint Genome Institute"/>
            <person name="Mondo S.J."/>
            <person name="Dannebaum R.O."/>
            <person name="Kuo R.C."/>
            <person name="Louie K.B."/>
            <person name="Bewick A.J."/>
            <person name="Labutti K."/>
            <person name="Haridas S."/>
            <person name="Kuo A."/>
            <person name="Salamov A."/>
            <person name="Ahrendt S.R."/>
            <person name="Lau R."/>
            <person name="Bowen B.P."/>
            <person name="Lipzen A."/>
            <person name="Sullivan W."/>
            <person name="Andreopoulos W.B."/>
            <person name="Clum A."/>
            <person name="Lindquist E."/>
            <person name="Daum C."/>
            <person name="Northen T.R."/>
            <person name="Ramamoorthy G."/>
            <person name="Schmitz R.J."/>
            <person name="Gryganskyi A."/>
            <person name="Culley D."/>
            <person name="Magnuson J."/>
            <person name="James T.Y."/>
            <person name="O'Malley M.A."/>
            <person name="Stajich J.E."/>
            <person name="Spatafora J.W."/>
            <person name="Visel A."/>
            <person name="Grigoriev I.V."/>
        </authorList>
    </citation>
    <scope>NUCLEOTIDE SEQUENCE [LARGE SCALE GENOMIC DNA]</scope>
    <source>
        <strain evidence="6 7">NRRL Y-17943</strain>
    </source>
</reference>
<keyword evidence="2" id="KW-0805">Transcription regulation</keyword>
<dbReference type="GO" id="GO:0003713">
    <property type="term" value="F:transcription coactivator activity"/>
    <property type="evidence" value="ECO:0007669"/>
    <property type="project" value="TreeGrafter"/>
</dbReference>
<dbReference type="PANTHER" id="PTHR21277">
    <property type="entry name" value="TRANSCRIPTIONAL ADAPTER 1"/>
    <property type="match status" value="1"/>
</dbReference>
<name>A0A1Y1UQH8_9TREE</name>
<dbReference type="RefSeq" id="XP_021874007.1">
    <property type="nucleotide sequence ID" value="XM_022017893.1"/>
</dbReference>
<dbReference type="PANTHER" id="PTHR21277:SF5">
    <property type="entry name" value="TRANSCRIPTIONAL ADAPTER 1"/>
    <property type="match status" value="1"/>
</dbReference>
<dbReference type="AlphaFoldDB" id="A0A1Y1UQH8"/>
<dbReference type="GO" id="GO:0005634">
    <property type="term" value="C:nucleus"/>
    <property type="evidence" value="ECO:0007669"/>
    <property type="project" value="UniProtKB-SubCell"/>
</dbReference>
<dbReference type="GO" id="GO:0000124">
    <property type="term" value="C:SAGA complex"/>
    <property type="evidence" value="ECO:0007669"/>
    <property type="project" value="TreeGrafter"/>
</dbReference>
<dbReference type="InterPro" id="IPR024738">
    <property type="entry name" value="Hfi1/Tada1"/>
</dbReference>
<dbReference type="EMBL" id="NBSH01000002">
    <property type="protein sequence ID" value="ORX40222.1"/>
    <property type="molecule type" value="Genomic_DNA"/>
</dbReference>
<comment type="caution">
    <text evidence="6">The sequence shown here is derived from an EMBL/GenBank/DDBJ whole genome shotgun (WGS) entry which is preliminary data.</text>
</comment>
<dbReference type="Proteomes" id="UP000193218">
    <property type="component" value="Unassembled WGS sequence"/>
</dbReference>
<feature type="compositionally biased region" description="Pro residues" evidence="5">
    <location>
        <begin position="40"/>
        <end position="49"/>
    </location>
</feature>
<sequence>MSDSGPESRDEASNAVVESGHHVSPRQNGMMTHQPEAGPSRPPPPPLPPMVEKLFATDIQLIKQELHDALGEAGLAYWKTLNGYLLGQIGKSELEVMVRGWLKGSKVQLHNQFMMALLYHAGIPHAPSSGGKKRKRVGPEDPDYDVNEYIIEPKARVQQWMQGIGGRERARIRRAVIGRQGQDEDTAGEADPSSNKNWGIQAGNTMPPLAVSAKQLPASHQLSHRLSQLAKAYDLNLAPDALSAIGEFMAVELDAHLSDILHAYVHLAARDRIGSDTLHVPPGLNPDLDLDVKVEDGGMTKPDLDRLRDLFTLNPGLHPSTSPALYKLASSLSQAEAEYNSSPLKLERKPSLTPEIDVTPQVNGDRAGPMMKKLVNDGLVKVDNVKKGEDGEVGGKKDKKHNLHWRYEDPALILKDVFG</sequence>
<dbReference type="Pfam" id="PF12767">
    <property type="entry name" value="SAGA-Tad1"/>
    <property type="match status" value="1"/>
</dbReference>
<keyword evidence="4" id="KW-0539">Nucleus</keyword>
<keyword evidence="7" id="KW-1185">Reference proteome</keyword>
<feature type="compositionally biased region" description="Polar residues" evidence="5">
    <location>
        <begin position="192"/>
        <end position="204"/>
    </location>
</feature>
<dbReference type="InParanoid" id="A0A1Y1UQH8"/>
<dbReference type="GeneID" id="33559702"/>
<evidence type="ECO:0000256" key="3">
    <source>
        <dbReference type="ARBA" id="ARBA00023163"/>
    </source>
</evidence>
<proteinExistence type="predicted"/>
<gene>
    <name evidence="6" type="ORF">BD324DRAFT_648818</name>
</gene>
<evidence type="ECO:0000313" key="7">
    <source>
        <dbReference type="Proteomes" id="UP000193218"/>
    </source>
</evidence>
<evidence type="ECO:0000256" key="5">
    <source>
        <dbReference type="SAM" id="MobiDB-lite"/>
    </source>
</evidence>
<evidence type="ECO:0000256" key="2">
    <source>
        <dbReference type="ARBA" id="ARBA00023015"/>
    </source>
</evidence>